<organism evidence="2 3">
    <name type="scientific">Sulfuriferula multivorans</name>
    <dbReference type="NCBI Taxonomy" id="1559896"/>
    <lineage>
        <taxon>Bacteria</taxon>
        <taxon>Pseudomonadati</taxon>
        <taxon>Pseudomonadota</taxon>
        <taxon>Betaproteobacteria</taxon>
        <taxon>Nitrosomonadales</taxon>
        <taxon>Sulfuricellaceae</taxon>
        <taxon>Sulfuriferula</taxon>
    </lineage>
</organism>
<dbReference type="InterPro" id="IPR022529">
    <property type="entry name" value="DUF3530"/>
</dbReference>
<comment type="caution">
    <text evidence="2">The sequence shown here is derived from an EMBL/GenBank/DDBJ whole genome shotgun (WGS) entry which is preliminary data.</text>
</comment>
<dbReference type="InterPro" id="IPR029058">
    <property type="entry name" value="AB_hydrolase_fold"/>
</dbReference>
<feature type="signal peptide" evidence="1">
    <location>
        <begin position="1"/>
        <end position="25"/>
    </location>
</feature>
<accession>A0A7C9P746</accession>
<dbReference type="Proteomes" id="UP000483432">
    <property type="component" value="Unassembled WGS sequence"/>
</dbReference>
<evidence type="ECO:0000313" key="2">
    <source>
        <dbReference type="EMBL" id="NDP48267.1"/>
    </source>
</evidence>
<dbReference type="AlphaFoldDB" id="A0A7C9P746"/>
<evidence type="ECO:0000313" key="3">
    <source>
        <dbReference type="Proteomes" id="UP000483432"/>
    </source>
</evidence>
<gene>
    <name evidence="2" type="ORF">GZ085_07720</name>
</gene>
<feature type="chain" id="PRO_5028882413" evidence="1">
    <location>
        <begin position="26"/>
        <end position="251"/>
    </location>
</feature>
<name>A0A7C9P746_9PROT</name>
<evidence type="ECO:0000256" key="1">
    <source>
        <dbReference type="SAM" id="SignalP"/>
    </source>
</evidence>
<dbReference type="Gene3D" id="3.40.50.1820">
    <property type="entry name" value="alpha/beta hydrolase"/>
    <property type="match status" value="1"/>
</dbReference>
<dbReference type="EMBL" id="JAAFGW010000098">
    <property type="protein sequence ID" value="NDP48267.1"/>
    <property type="molecule type" value="Genomic_DNA"/>
</dbReference>
<reference evidence="2 3" key="1">
    <citation type="submission" date="2019-09" db="EMBL/GenBank/DDBJ databases">
        <title>H2 Metabolism Revealed by Metagenomic Analysis in Subglacial Sediment of East Antarctica.</title>
        <authorList>
            <person name="Yang Z."/>
            <person name="Zhang Y."/>
            <person name="Lv Y."/>
            <person name="Yan W."/>
            <person name="Xiao X."/>
            <person name="Sun B."/>
            <person name="Ma H."/>
        </authorList>
    </citation>
    <scope>NUCLEOTIDE SEQUENCE [LARGE SCALE GENOMIC DNA]</scope>
    <source>
        <strain evidence="2">Bin2_2</strain>
    </source>
</reference>
<dbReference type="SUPFAM" id="SSF53474">
    <property type="entry name" value="alpha/beta-Hydrolases"/>
    <property type="match status" value="1"/>
</dbReference>
<protein>
    <submittedName>
        <fullName evidence="2">DUF3530 family protein</fullName>
    </submittedName>
</protein>
<keyword evidence="1" id="KW-0732">Signal</keyword>
<dbReference type="Pfam" id="PF12048">
    <property type="entry name" value="DUF3530"/>
    <property type="match status" value="1"/>
</dbReference>
<proteinExistence type="predicted"/>
<sequence length="251" mass="26957">MNKNSCLGLIAVLTAIFTLNGFASAETADYAREKKWADEVVPGLVVGDPVYLQTPRGHHKFLTLFTPAADPHKAAIVVHGMGIHPDWGMVGTLRTELADRGFTTLSIQMPIMAADAKSDAYPPVFPEAAERIAEAVGFLKAKGYTQLAIVSHSMGSRMSGVYMAGKPDSSIKSWASLGLSNGDYANLKLPVLDLYGENDLPLVLKNAAQRKKSLAARHSVQKVIAHADHFYTGHEPAMVEAVAGFLGETLK</sequence>